<protein>
    <submittedName>
        <fullName evidence="1">Uncharacterized protein</fullName>
    </submittedName>
</protein>
<organism evidence="1 2">
    <name type="scientific">Mycobacteroides abscessus subsp. bolletii 1513</name>
    <dbReference type="NCBI Taxonomy" id="1299321"/>
    <lineage>
        <taxon>Bacteria</taxon>
        <taxon>Bacillati</taxon>
        <taxon>Actinomycetota</taxon>
        <taxon>Actinomycetes</taxon>
        <taxon>Mycobacteriales</taxon>
        <taxon>Mycobacteriaceae</taxon>
        <taxon>Mycobacteroides</taxon>
        <taxon>Mycobacteroides abscessus</taxon>
    </lineage>
</organism>
<name>X8DHC5_9MYCO</name>
<evidence type="ECO:0000313" key="1">
    <source>
        <dbReference type="EMBL" id="EUA67466.1"/>
    </source>
</evidence>
<dbReference type="EMBL" id="JAOJ01000003">
    <property type="protein sequence ID" value="EUA67466.1"/>
    <property type="molecule type" value="Genomic_DNA"/>
</dbReference>
<sequence>MRAAAEHVAAEASGAVGLGVVAMPAADIRLFTCHLVKESACS</sequence>
<reference evidence="1 2" key="1">
    <citation type="submission" date="2013-12" db="EMBL/GenBank/DDBJ databases">
        <authorList>
            <person name="Zelazny A."/>
            <person name="Olivier K."/>
            <person name="Holland S."/>
            <person name="Lenaerts A."/>
            <person name="Ordway D."/>
            <person name="DeGroote M.A."/>
            <person name="Parker T."/>
            <person name="Sizemore C."/>
            <person name="Tallon L.J."/>
            <person name="Sadzewicz L.K."/>
            <person name="Sengamalay N."/>
            <person name="Fraser C.M."/>
            <person name="Hine E."/>
            <person name="Shefchek K.A."/>
            <person name="Das S.P."/>
            <person name="Tettelin H."/>
        </authorList>
    </citation>
    <scope>NUCLEOTIDE SEQUENCE [LARGE SCALE GENOMIC DNA]</scope>
    <source>
        <strain evidence="1 2">1513</strain>
    </source>
</reference>
<proteinExistence type="predicted"/>
<dbReference type="AlphaFoldDB" id="X8DHC5"/>
<dbReference type="Proteomes" id="UP000023351">
    <property type="component" value="Unassembled WGS sequence"/>
</dbReference>
<evidence type="ECO:0000313" key="2">
    <source>
        <dbReference type="Proteomes" id="UP000023351"/>
    </source>
</evidence>
<gene>
    <name evidence="1" type="ORF">I540_5828</name>
</gene>
<accession>X8DHC5</accession>
<comment type="caution">
    <text evidence="1">The sequence shown here is derived from an EMBL/GenBank/DDBJ whole genome shotgun (WGS) entry which is preliminary data.</text>
</comment>